<dbReference type="InterPro" id="IPR049629">
    <property type="entry name" value="DPY30_SDC1_DD"/>
</dbReference>
<dbReference type="EMBL" id="ML994628">
    <property type="protein sequence ID" value="KAF2186994.1"/>
    <property type="molecule type" value="Genomic_DNA"/>
</dbReference>
<reference evidence="5" key="1">
    <citation type="journal article" date="2020" name="Stud. Mycol.">
        <title>101 Dothideomycetes genomes: a test case for predicting lifestyles and emergence of pathogens.</title>
        <authorList>
            <person name="Haridas S."/>
            <person name="Albert R."/>
            <person name="Binder M."/>
            <person name="Bloem J."/>
            <person name="Labutti K."/>
            <person name="Salamov A."/>
            <person name="Andreopoulos B."/>
            <person name="Baker S."/>
            <person name="Barry K."/>
            <person name="Bills G."/>
            <person name="Bluhm B."/>
            <person name="Cannon C."/>
            <person name="Castanera R."/>
            <person name="Culley D."/>
            <person name="Daum C."/>
            <person name="Ezra D."/>
            <person name="Gonzalez J."/>
            <person name="Henrissat B."/>
            <person name="Kuo A."/>
            <person name="Liang C."/>
            <person name="Lipzen A."/>
            <person name="Lutzoni F."/>
            <person name="Magnuson J."/>
            <person name="Mondo S."/>
            <person name="Nolan M."/>
            <person name="Ohm R."/>
            <person name="Pangilinan J."/>
            <person name="Park H.-J."/>
            <person name="Ramirez L."/>
            <person name="Alfaro M."/>
            <person name="Sun H."/>
            <person name="Tritt A."/>
            <person name="Yoshinaga Y."/>
            <person name="Zwiers L.-H."/>
            <person name="Turgeon B."/>
            <person name="Goodwin S."/>
            <person name="Spatafora J."/>
            <person name="Crous P."/>
            <person name="Grigoriev I."/>
        </authorList>
    </citation>
    <scope>NUCLEOTIDE SEQUENCE</scope>
    <source>
        <strain evidence="5">CBS 207.26</strain>
    </source>
</reference>
<accession>A0A6A6E5A2</accession>
<feature type="compositionally biased region" description="Low complexity" evidence="4">
    <location>
        <begin position="44"/>
        <end position="59"/>
    </location>
</feature>
<evidence type="ECO:0000313" key="5">
    <source>
        <dbReference type="EMBL" id="KAF2186994.1"/>
    </source>
</evidence>
<evidence type="ECO:0000256" key="2">
    <source>
        <dbReference type="ARBA" id="ARBA00010849"/>
    </source>
</evidence>
<dbReference type="CDD" id="cd22965">
    <property type="entry name" value="DD_DPY30_SDC1"/>
    <property type="match status" value="1"/>
</dbReference>
<dbReference type="Proteomes" id="UP000800200">
    <property type="component" value="Unassembled WGS sequence"/>
</dbReference>
<evidence type="ECO:0008006" key="7">
    <source>
        <dbReference type="Google" id="ProtNLM"/>
    </source>
</evidence>
<dbReference type="Gene3D" id="1.20.890.10">
    <property type="entry name" value="cAMP-dependent protein kinase regulatory subunit, dimerization-anchoring domain"/>
    <property type="match status" value="1"/>
</dbReference>
<comment type="similarity">
    <text evidence="2">Belongs to the dpy-30 family.</text>
</comment>
<feature type="compositionally biased region" description="Polar residues" evidence="4">
    <location>
        <begin position="60"/>
        <end position="69"/>
    </location>
</feature>
<dbReference type="GO" id="GO:0005634">
    <property type="term" value="C:nucleus"/>
    <property type="evidence" value="ECO:0007669"/>
    <property type="project" value="UniProtKB-SubCell"/>
</dbReference>
<comment type="subcellular location">
    <subcellularLocation>
        <location evidence="1">Nucleus</location>
    </subcellularLocation>
</comment>
<evidence type="ECO:0000256" key="3">
    <source>
        <dbReference type="ARBA" id="ARBA00023242"/>
    </source>
</evidence>
<evidence type="ECO:0000256" key="1">
    <source>
        <dbReference type="ARBA" id="ARBA00004123"/>
    </source>
</evidence>
<dbReference type="InterPro" id="IPR007858">
    <property type="entry name" value="Dpy-30_motif"/>
</dbReference>
<keyword evidence="3" id="KW-0539">Nucleus</keyword>
<dbReference type="OrthoDB" id="417678at2759"/>
<dbReference type="AlphaFoldDB" id="A0A6A6E5A2"/>
<feature type="region of interest" description="Disordered" evidence="4">
    <location>
        <begin position="1"/>
        <end position="84"/>
    </location>
</feature>
<feature type="compositionally biased region" description="Polar residues" evidence="4">
    <location>
        <begin position="33"/>
        <end position="43"/>
    </location>
</feature>
<keyword evidence="6" id="KW-1185">Reference proteome</keyword>
<protein>
    <recommendedName>
        <fullName evidence="7">Dpy-30 domain-containing protein</fullName>
    </recommendedName>
</protein>
<evidence type="ECO:0000256" key="4">
    <source>
        <dbReference type="SAM" id="MobiDB-lite"/>
    </source>
</evidence>
<gene>
    <name evidence="5" type="ORF">K469DRAFT_705543</name>
</gene>
<organism evidence="5 6">
    <name type="scientific">Zopfia rhizophila CBS 207.26</name>
    <dbReference type="NCBI Taxonomy" id="1314779"/>
    <lineage>
        <taxon>Eukaryota</taxon>
        <taxon>Fungi</taxon>
        <taxon>Dikarya</taxon>
        <taxon>Ascomycota</taxon>
        <taxon>Pezizomycotina</taxon>
        <taxon>Dothideomycetes</taxon>
        <taxon>Dothideomycetes incertae sedis</taxon>
        <taxon>Zopfiaceae</taxon>
        <taxon>Zopfia</taxon>
    </lineage>
</organism>
<sequence length="128" mass="13873">MAEPSPTPHPTADAEPVPNGTSVDVEMKEESAIEQTPQPAAVQTPTHPTSHPTATHTPTRNSPHPSAPQTAAPDKPNLHGSSTRMYLNQNVTPYLLEAMKHLATMEPQKPLKWLSEYLAEKSLEVEGP</sequence>
<evidence type="ECO:0000313" key="6">
    <source>
        <dbReference type="Proteomes" id="UP000800200"/>
    </source>
</evidence>
<proteinExistence type="inferred from homology"/>
<dbReference type="Pfam" id="PF05186">
    <property type="entry name" value="Dpy-30"/>
    <property type="match status" value="1"/>
</dbReference>
<name>A0A6A6E5A2_9PEZI</name>